<comment type="pathway">
    <text evidence="8">Nitrogen metabolism; (S)-allantoin degradation; allantoate from (S)-allantoin: step 1/1.</text>
</comment>
<keyword evidence="5 8" id="KW-0378">Hydrolase</keyword>
<accession>A0A0T9N1U6</accession>
<comment type="similarity">
    <text evidence="8">Belongs to the metallo-dependent hydrolases superfamily. Allantoinase family.</text>
</comment>
<protein>
    <recommendedName>
        <fullName evidence="8">Allantoinase</fullName>
        <ecNumber evidence="8">3.5.2.5</ecNumber>
    </recommendedName>
    <alternativeName>
        <fullName evidence="8">Allantoin-utilizing enzyme</fullName>
    </alternativeName>
</protein>
<feature type="binding site" description="via carbamate group" evidence="8">
    <location>
        <position position="146"/>
    </location>
    <ligand>
        <name>Zn(2+)</name>
        <dbReference type="ChEBI" id="CHEBI:29105"/>
        <label>1</label>
    </ligand>
</feature>
<dbReference type="CDD" id="cd01315">
    <property type="entry name" value="L-HYD_ALN"/>
    <property type="match status" value="1"/>
</dbReference>
<comment type="subunit">
    <text evidence="1 8">Homotetramer.</text>
</comment>
<evidence type="ECO:0000256" key="3">
    <source>
        <dbReference type="ARBA" id="ARBA00022631"/>
    </source>
</evidence>
<dbReference type="eggNOG" id="COG0044">
    <property type="taxonomic scope" value="Bacteria"/>
</dbReference>
<evidence type="ECO:0000256" key="4">
    <source>
        <dbReference type="ARBA" id="ARBA00022723"/>
    </source>
</evidence>
<feature type="domain" description="Amidohydrolase-related" evidence="9">
    <location>
        <begin position="50"/>
        <end position="431"/>
    </location>
</feature>
<dbReference type="FunFam" id="3.20.20.140:FF:000013">
    <property type="entry name" value="Allantoinase"/>
    <property type="match status" value="1"/>
</dbReference>
<keyword evidence="4 8" id="KW-0479">Metal-binding</keyword>
<dbReference type="HAMAP" id="MF_01645">
    <property type="entry name" value="Hydantoinase"/>
    <property type="match status" value="1"/>
</dbReference>
<dbReference type="GO" id="GO:0004038">
    <property type="term" value="F:allantoinase activity"/>
    <property type="evidence" value="ECO:0007669"/>
    <property type="project" value="UniProtKB-UniRule"/>
</dbReference>
<gene>
    <name evidence="8 10" type="primary">allB</name>
    <name evidence="10" type="ORF">ERS008530_04447</name>
</gene>
<dbReference type="EMBL" id="CPZJ01000028">
    <property type="protein sequence ID" value="CNG70003.1"/>
    <property type="molecule type" value="Genomic_DNA"/>
</dbReference>
<dbReference type="Pfam" id="PF01979">
    <property type="entry name" value="Amidohydro_1"/>
    <property type="match status" value="1"/>
</dbReference>
<comment type="catalytic activity">
    <reaction evidence="8">
        <text>(S)-allantoin + H2O = allantoate + H(+)</text>
        <dbReference type="Rhea" id="RHEA:17029"/>
        <dbReference type="ChEBI" id="CHEBI:15377"/>
        <dbReference type="ChEBI" id="CHEBI:15378"/>
        <dbReference type="ChEBI" id="CHEBI:15678"/>
        <dbReference type="ChEBI" id="CHEBI:17536"/>
        <dbReference type="EC" id="3.5.2.5"/>
    </reaction>
</comment>
<evidence type="ECO:0000256" key="7">
    <source>
        <dbReference type="ARBA" id="ARBA00058805"/>
    </source>
</evidence>
<dbReference type="InterPro" id="IPR032466">
    <property type="entry name" value="Metal_Hydrolase"/>
</dbReference>
<organism evidence="10 11">
    <name type="scientific">Yersinia intermedia</name>
    <dbReference type="NCBI Taxonomy" id="631"/>
    <lineage>
        <taxon>Bacteria</taxon>
        <taxon>Pseudomonadati</taxon>
        <taxon>Pseudomonadota</taxon>
        <taxon>Gammaproteobacteria</taxon>
        <taxon>Enterobacterales</taxon>
        <taxon>Yersiniaceae</taxon>
        <taxon>Yersinia</taxon>
    </lineage>
</organism>
<feature type="modified residue" description="N6-carboxylysine" evidence="8">
    <location>
        <position position="146"/>
    </location>
</feature>
<comment type="function">
    <text evidence="7 8">Catalyzes the conversion of allantoin (5-ureidohydantoin) to allantoic acid by hydrolytic cleavage of the five-member hydantoin ring.</text>
</comment>
<evidence type="ECO:0000313" key="10">
    <source>
        <dbReference type="EMBL" id="CNG70003.1"/>
    </source>
</evidence>
<dbReference type="GO" id="GO:0006145">
    <property type="term" value="P:purine nucleobase catabolic process"/>
    <property type="evidence" value="ECO:0007669"/>
    <property type="project" value="TreeGrafter"/>
</dbReference>
<dbReference type="InterPro" id="IPR006680">
    <property type="entry name" value="Amidohydro-rel"/>
</dbReference>
<proteinExistence type="inferred from homology"/>
<keyword evidence="3 8" id="KW-0659">Purine metabolism</keyword>
<dbReference type="Gene3D" id="3.20.20.140">
    <property type="entry name" value="Metal-dependent hydrolases"/>
    <property type="match status" value="1"/>
</dbReference>
<evidence type="ECO:0000256" key="8">
    <source>
        <dbReference type="HAMAP-Rule" id="MF_01645"/>
    </source>
</evidence>
<evidence type="ECO:0000256" key="5">
    <source>
        <dbReference type="ARBA" id="ARBA00022801"/>
    </source>
</evidence>
<evidence type="ECO:0000256" key="2">
    <source>
        <dbReference type="ARBA" id="ARBA00022490"/>
    </source>
</evidence>
<feature type="binding site" evidence="8">
    <location>
        <position position="242"/>
    </location>
    <ligand>
        <name>Zn(2+)</name>
        <dbReference type="ChEBI" id="CHEBI:29105"/>
        <label>2</label>
    </ligand>
</feature>
<dbReference type="InterPro" id="IPR011059">
    <property type="entry name" value="Metal-dep_hydrolase_composite"/>
</dbReference>
<dbReference type="Proteomes" id="UP000038750">
    <property type="component" value="Unassembled WGS sequence"/>
</dbReference>
<dbReference type="InterPro" id="IPR050138">
    <property type="entry name" value="DHOase/Allantoinase_Hydrolase"/>
</dbReference>
<comment type="cofactor">
    <cofactor evidence="8">
        <name>Zn(2+)</name>
        <dbReference type="ChEBI" id="CHEBI:29105"/>
    </cofactor>
    <text evidence="8">Binds 2 Zn(2+) ions per subunit.</text>
</comment>
<dbReference type="RefSeq" id="WP_050074726.1">
    <property type="nucleotide sequence ID" value="NZ_CABHXO010000080.1"/>
</dbReference>
<dbReference type="SUPFAM" id="SSF51338">
    <property type="entry name" value="Composite domain of metallo-dependent hydrolases"/>
    <property type="match status" value="1"/>
</dbReference>
<dbReference type="GO" id="GO:0005737">
    <property type="term" value="C:cytoplasm"/>
    <property type="evidence" value="ECO:0007669"/>
    <property type="project" value="TreeGrafter"/>
</dbReference>
<dbReference type="SUPFAM" id="SSF51556">
    <property type="entry name" value="Metallo-dependent hydrolases"/>
    <property type="match status" value="1"/>
</dbReference>
<feature type="binding site" evidence="8">
    <location>
        <position position="61"/>
    </location>
    <ligand>
        <name>Zn(2+)</name>
        <dbReference type="ChEBI" id="CHEBI:29105"/>
        <label>1</label>
    </ligand>
</feature>
<comment type="PTM">
    <text evidence="8">Carboxylation allows a single lysine to coordinate two zinc ions.</text>
</comment>
<sequence>MSFDMIIKNGTVVLENEALVTDIAIKDGKIAAIGSGLTGSRDVIDASGMVVAPGMIDAHSHMSEPGRTHWEGYETGTRASAKGGITTMVEMPLNQLPATVDRATIEMKFSAAEGKLTIDAAQFGGLVSYNLDRLHELDEVGVVAFKCFVATCGDRSVSNDFRDVNDFEYFRGLQTLAKLDQLVAVHAENALICDELGREAKAAGKVTAHDYVASRPVFTEVEAIRRVLYLAKVAGCRLHICHISSPEGVAEVTRARQEGQQVTCESCPHYFVLDTDQFEKIGTLAKCSPPIRDAENQRGLWDKLFNGEIDCLVSDHSPCPPDMKAGNIMQAWGGIAGLQNCVDIMYDEAVQKRGLPLTTFAKLMATNAADIFGLKHKGRIAPGKDADLVFIQPNSSYTLQAEDLEYRHKVSPYIGRKINARVAKTILRGKVIYDIETGVSTSPTGKFILKHQQ</sequence>
<reference evidence="10 11" key="1">
    <citation type="submission" date="2015-03" db="EMBL/GenBank/DDBJ databases">
        <authorList>
            <person name="Murphy D."/>
        </authorList>
    </citation>
    <scope>NUCLEOTIDE SEQUENCE [LARGE SCALE GENOMIC DNA]</scope>
    <source>
        <strain evidence="10 11">BR165/97</strain>
    </source>
</reference>
<dbReference type="InterPro" id="IPR047604">
    <property type="entry name" value="Allantoinase_bact"/>
</dbReference>
<dbReference type="GO" id="GO:0008270">
    <property type="term" value="F:zinc ion binding"/>
    <property type="evidence" value="ECO:0007669"/>
    <property type="project" value="InterPro"/>
</dbReference>
<dbReference type="PANTHER" id="PTHR43668:SF4">
    <property type="entry name" value="ALLANTOINASE"/>
    <property type="match status" value="1"/>
</dbReference>
<keyword evidence="2" id="KW-0963">Cytoplasm</keyword>
<feature type="binding site" evidence="8">
    <location>
        <position position="186"/>
    </location>
    <ligand>
        <name>Zn(2+)</name>
        <dbReference type="ChEBI" id="CHEBI:29105"/>
        <label>2</label>
    </ligand>
</feature>
<dbReference type="PANTHER" id="PTHR43668">
    <property type="entry name" value="ALLANTOINASE"/>
    <property type="match status" value="1"/>
</dbReference>
<dbReference type="AlphaFoldDB" id="A0A0T9N1U6"/>
<dbReference type="UniPathway" id="UPA00395">
    <property type="reaction ID" value="UER00653"/>
</dbReference>
<evidence type="ECO:0000313" key="11">
    <source>
        <dbReference type="Proteomes" id="UP000038750"/>
    </source>
</evidence>
<dbReference type="STRING" id="631.CH53_66"/>
<dbReference type="InterPro" id="IPR017593">
    <property type="entry name" value="Allantoinase"/>
</dbReference>
<feature type="binding site" description="via carbamate group" evidence="8">
    <location>
        <position position="146"/>
    </location>
    <ligand>
        <name>Zn(2+)</name>
        <dbReference type="ChEBI" id="CHEBI:29105"/>
        <label>2</label>
    </ligand>
</feature>
<name>A0A0T9N1U6_YERIN</name>
<dbReference type="NCBIfam" id="NF005960">
    <property type="entry name" value="PRK08044.1"/>
    <property type="match status" value="1"/>
</dbReference>
<feature type="binding site" evidence="8">
    <location>
        <position position="59"/>
    </location>
    <ligand>
        <name>Zn(2+)</name>
        <dbReference type="ChEBI" id="CHEBI:29105"/>
        <label>1</label>
    </ligand>
</feature>
<dbReference type="GO" id="GO:0000256">
    <property type="term" value="P:allantoin catabolic process"/>
    <property type="evidence" value="ECO:0007669"/>
    <property type="project" value="UniProtKB-UniRule"/>
</dbReference>
<dbReference type="OrthoDB" id="5687299at2"/>
<evidence type="ECO:0000259" key="9">
    <source>
        <dbReference type="Pfam" id="PF01979"/>
    </source>
</evidence>
<dbReference type="NCBIfam" id="TIGR03178">
    <property type="entry name" value="allantoinase"/>
    <property type="match status" value="1"/>
</dbReference>
<dbReference type="EC" id="3.5.2.5" evidence="8"/>
<feature type="binding site" evidence="8">
    <location>
        <position position="315"/>
    </location>
    <ligand>
        <name>Zn(2+)</name>
        <dbReference type="ChEBI" id="CHEBI:29105"/>
        <label>1</label>
    </ligand>
</feature>
<keyword evidence="6 8" id="KW-0862">Zinc</keyword>
<dbReference type="GO" id="GO:0050897">
    <property type="term" value="F:cobalt ion binding"/>
    <property type="evidence" value="ECO:0007669"/>
    <property type="project" value="InterPro"/>
</dbReference>
<evidence type="ECO:0000256" key="6">
    <source>
        <dbReference type="ARBA" id="ARBA00022833"/>
    </source>
</evidence>
<evidence type="ECO:0000256" key="1">
    <source>
        <dbReference type="ARBA" id="ARBA00011881"/>
    </source>
</evidence>